<feature type="domain" description="Transcriptional repressor PaaX-like C-terminal" evidence="2">
    <location>
        <begin position="170"/>
        <end position="257"/>
    </location>
</feature>
<dbReference type="AlphaFoldDB" id="A0A3N0GLP6"/>
<organism evidence="4 5">
    <name type="scientific">Nocardioides pocheonensis</name>
    <dbReference type="NCBI Taxonomy" id="661485"/>
    <lineage>
        <taxon>Bacteria</taxon>
        <taxon>Bacillati</taxon>
        <taxon>Actinomycetota</taxon>
        <taxon>Actinomycetes</taxon>
        <taxon>Propionibacteriales</taxon>
        <taxon>Nocardioidaceae</taxon>
        <taxon>Nocardioides</taxon>
    </lineage>
</organism>
<dbReference type="InterPro" id="IPR048846">
    <property type="entry name" value="PaaX-like_central"/>
</dbReference>
<evidence type="ECO:0000313" key="4">
    <source>
        <dbReference type="EMBL" id="RNM13106.1"/>
    </source>
</evidence>
<evidence type="ECO:0000259" key="3">
    <source>
        <dbReference type="Pfam" id="PF20803"/>
    </source>
</evidence>
<evidence type="ECO:0000313" key="5">
    <source>
        <dbReference type="Proteomes" id="UP000279994"/>
    </source>
</evidence>
<dbReference type="InterPro" id="IPR011965">
    <property type="entry name" value="PaaX_trns_reg"/>
</dbReference>
<dbReference type="InterPro" id="IPR036388">
    <property type="entry name" value="WH-like_DNA-bd_sf"/>
</dbReference>
<accession>A0A3N0GLP6</accession>
<dbReference type="PANTHER" id="PTHR30319">
    <property type="entry name" value="PHENYLACETIC ACID REGULATOR-RELATED TRANSCRIPTIONAL REPRESSOR"/>
    <property type="match status" value="1"/>
</dbReference>
<dbReference type="Gene3D" id="1.20.58.1460">
    <property type="match status" value="1"/>
</dbReference>
<dbReference type="EMBL" id="RJSF01000043">
    <property type="protein sequence ID" value="RNM13106.1"/>
    <property type="molecule type" value="Genomic_DNA"/>
</dbReference>
<dbReference type="Proteomes" id="UP000279994">
    <property type="component" value="Unassembled WGS sequence"/>
</dbReference>
<dbReference type="OrthoDB" id="2270427at2"/>
<dbReference type="Gene3D" id="3.30.70.2650">
    <property type="match status" value="1"/>
</dbReference>
<dbReference type="Gene3D" id="1.10.10.10">
    <property type="entry name" value="Winged helix-like DNA-binding domain superfamily/Winged helix DNA-binding domain"/>
    <property type="match status" value="1"/>
</dbReference>
<dbReference type="RefSeq" id="WP_123224080.1">
    <property type="nucleotide sequence ID" value="NZ_RJSF01000043.1"/>
</dbReference>
<dbReference type="Pfam" id="PF20803">
    <property type="entry name" value="PaaX_M"/>
    <property type="match status" value="1"/>
</dbReference>
<dbReference type="InterPro" id="IPR013225">
    <property type="entry name" value="PaaX_C"/>
</dbReference>
<protein>
    <submittedName>
        <fullName evidence="4">PaaX family transcriptional regulator</fullName>
    </submittedName>
</protein>
<comment type="caution">
    <text evidence="4">The sequence shown here is derived from an EMBL/GenBank/DDBJ whole genome shotgun (WGS) entry which is preliminary data.</text>
</comment>
<evidence type="ECO:0000259" key="1">
    <source>
        <dbReference type="Pfam" id="PF07848"/>
    </source>
</evidence>
<dbReference type="PIRSF" id="PIRSF020623">
    <property type="entry name" value="PaaX"/>
    <property type="match status" value="1"/>
</dbReference>
<dbReference type="Pfam" id="PF07848">
    <property type="entry name" value="PaaX"/>
    <property type="match status" value="1"/>
</dbReference>
<keyword evidence="5" id="KW-1185">Reference proteome</keyword>
<evidence type="ECO:0000259" key="2">
    <source>
        <dbReference type="Pfam" id="PF08223"/>
    </source>
</evidence>
<dbReference type="GO" id="GO:0006351">
    <property type="term" value="P:DNA-templated transcription"/>
    <property type="evidence" value="ECO:0007669"/>
    <property type="project" value="InterPro"/>
</dbReference>
<dbReference type="InterPro" id="IPR012906">
    <property type="entry name" value="PaaX-like_N"/>
</dbReference>
<dbReference type="PANTHER" id="PTHR30319:SF1">
    <property type="entry name" value="TRANSCRIPTIONAL REPRESSOR PAAX"/>
    <property type="match status" value="1"/>
</dbReference>
<sequence length="269" mass="29289">MHARSALFDLYGDHLLGRGGSAPVAALIRLLEPLGIRAAAVRTAVSRMVAQGWLAPVELEVAGTSVPGYAVTDRARVRLDHAGARIYRTDHTDWDGRWHLRVLSPIADRSRRERVRSQLRFLGLAPISDSTWVSPHASEEVDRLLADEGISAVCLSSADVGPLPRLLEAFDVTALAESYEAWLTVATRLVGRAGPGADPVTAFVVRSELLHSWRKFLFSDPGLPPALLPPDWPGRRAAAFFDEHAARLLPAATRFIDQCLTPTEAGART</sequence>
<feature type="domain" description="Transcriptional repressor PaaX-like N-terminal" evidence="1">
    <location>
        <begin position="3"/>
        <end position="57"/>
    </location>
</feature>
<name>A0A3N0GLP6_9ACTN</name>
<feature type="domain" description="Transcriptional repressor PaaX-like central Cas2-like" evidence="3">
    <location>
        <begin position="92"/>
        <end position="156"/>
    </location>
</feature>
<dbReference type="Pfam" id="PF08223">
    <property type="entry name" value="PaaX_C"/>
    <property type="match status" value="1"/>
</dbReference>
<gene>
    <name evidence="4" type="ORF">EFL26_16920</name>
</gene>
<reference evidence="4 5" key="1">
    <citation type="submission" date="2018-11" db="EMBL/GenBank/DDBJ databases">
        <authorList>
            <person name="Li F."/>
        </authorList>
    </citation>
    <scope>NUCLEOTIDE SEQUENCE [LARGE SCALE GENOMIC DNA]</scope>
    <source>
        <strain evidence="4 5">Gsoil 818</strain>
    </source>
</reference>
<proteinExistence type="predicted"/>